<keyword evidence="1" id="KW-0812">Transmembrane</keyword>
<comment type="caution">
    <text evidence="2">The sequence shown here is derived from an EMBL/GenBank/DDBJ whole genome shotgun (WGS) entry which is preliminary data.</text>
</comment>
<reference evidence="2 3" key="1">
    <citation type="submission" date="2023-07" db="EMBL/GenBank/DDBJ databases">
        <title>Genomic Encyclopedia of Type Strains, Phase IV (KMG-IV): sequencing the most valuable type-strain genomes for metagenomic binning, comparative biology and taxonomic classification.</title>
        <authorList>
            <person name="Goeker M."/>
        </authorList>
    </citation>
    <scope>NUCLEOTIDE SEQUENCE [LARGE SCALE GENOMIC DNA]</scope>
    <source>
        <strain evidence="2 3">DSM 9768</strain>
    </source>
</reference>
<dbReference type="Pfam" id="PF04854">
    <property type="entry name" value="DUF624"/>
    <property type="match status" value="1"/>
</dbReference>
<keyword evidence="3" id="KW-1185">Reference proteome</keyword>
<feature type="transmembrane region" description="Helical" evidence="1">
    <location>
        <begin position="76"/>
        <end position="98"/>
    </location>
</feature>
<sequence>MLDDILSKVNHLGEWVVRLTYLNLLWILFSVLGLVIFGVFPATSAMFTVIRTWSKKDQVPVFDTFLKEYKKSFFKVNILAGFLLVIGIFIYIDFIFLGSMEGTVFTVLNYILIAIAFVYISILFYIFPVYVHYDLKNFEYIKYAFIMSISYPHLTILMLIGSIVLIATFITFPLLFVLFLGSSHAALIMYISNRAFQKVEKKAQAVI</sequence>
<feature type="transmembrane region" description="Helical" evidence="1">
    <location>
        <begin position="24"/>
        <end position="50"/>
    </location>
</feature>
<feature type="transmembrane region" description="Helical" evidence="1">
    <location>
        <begin position="143"/>
        <end position="166"/>
    </location>
</feature>
<name>A0ABT9ZPU6_9BACI</name>
<evidence type="ECO:0000313" key="3">
    <source>
        <dbReference type="Proteomes" id="UP001230005"/>
    </source>
</evidence>
<evidence type="ECO:0000313" key="2">
    <source>
        <dbReference type="EMBL" id="MDQ0253260.1"/>
    </source>
</evidence>
<keyword evidence="1" id="KW-1133">Transmembrane helix</keyword>
<keyword evidence="1" id="KW-0472">Membrane</keyword>
<proteinExistence type="predicted"/>
<dbReference type="InterPro" id="IPR006938">
    <property type="entry name" value="DUF624"/>
</dbReference>
<dbReference type="Proteomes" id="UP001230005">
    <property type="component" value="Unassembled WGS sequence"/>
</dbReference>
<protein>
    <submittedName>
        <fullName evidence="2">Membrane protein YesL</fullName>
    </submittedName>
</protein>
<organism evidence="2 3">
    <name type="scientific">Evansella vedderi</name>
    <dbReference type="NCBI Taxonomy" id="38282"/>
    <lineage>
        <taxon>Bacteria</taxon>
        <taxon>Bacillati</taxon>
        <taxon>Bacillota</taxon>
        <taxon>Bacilli</taxon>
        <taxon>Bacillales</taxon>
        <taxon>Bacillaceae</taxon>
        <taxon>Evansella</taxon>
    </lineage>
</organism>
<evidence type="ECO:0000256" key="1">
    <source>
        <dbReference type="SAM" id="Phobius"/>
    </source>
</evidence>
<feature type="transmembrane region" description="Helical" evidence="1">
    <location>
        <begin position="172"/>
        <end position="192"/>
    </location>
</feature>
<gene>
    <name evidence="2" type="ORF">J2S74_000632</name>
</gene>
<feature type="transmembrane region" description="Helical" evidence="1">
    <location>
        <begin position="110"/>
        <end position="131"/>
    </location>
</feature>
<dbReference type="EMBL" id="JAUSUG010000002">
    <property type="protein sequence ID" value="MDQ0253260.1"/>
    <property type="molecule type" value="Genomic_DNA"/>
</dbReference>
<dbReference type="RefSeq" id="WP_307321672.1">
    <property type="nucleotide sequence ID" value="NZ_JAUSUG010000002.1"/>
</dbReference>
<accession>A0ABT9ZPU6</accession>